<proteinExistence type="predicted"/>
<reference evidence="1 2" key="1">
    <citation type="submission" date="2023-01" db="EMBL/GenBank/DDBJ databases">
        <authorList>
            <person name="Kreplak J."/>
        </authorList>
    </citation>
    <scope>NUCLEOTIDE SEQUENCE [LARGE SCALE GENOMIC DNA]</scope>
</reference>
<dbReference type="Proteomes" id="UP001157006">
    <property type="component" value="Chromosome 6"/>
</dbReference>
<sequence length="260" mass="29631">MSDDECLHYDNDDESSSYGCGLIGFKKNQVFDYSFSSNIEEEDDDLFEINLKKEEPLGDVVYVAVRIDDQGSSMEALSWALKHSVIPSITTISLLHVFPQIKLIPSPLGKIPRSHVNQEHVDIYLAQEKSKRRMLLQKFIDLCNDSKVKVEVLLIESDNVVKTIVDLVKNLNIMKLVIGTTTSSNLRKHVSRRKNSIAEMVLKSVEEKCDVRIICEGREVIDQMINGCTSSQHHEVDVFVRVKRFMSNPFSLFSSRYTNS</sequence>
<dbReference type="PANTHER" id="PTHR47382:SF4">
    <property type="entry name" value="AMINOACYLTRANSFERASE, E1 UBIQUITIN-ACTIVATING ENZYME-RELATED"/>
    <property type="match status" value="1"/>
</dbReference>
<dbReference type="PANTHER" id="PTHR47382">
    <property type="entry name" value="U-BOX DOMAIN-CONTAINING PROTEIN 52-LIKE"/>
    <property type="match status" value="1"/>
</dbReference>
<protein>
    <submittedName>
        <fullName evidence="1">Uncharacterized protein</fullName>
    </submittedName>
</protein>
<dbReference type="InterPro" id="IPR014729">
    <property type="entry name" value="Rossmann-like_a/b/a_fold"/>
</dbReference>
<evidence type="ECO:0000313" key="1">
    <source>
        <dbReference type="EMBL" id="CAI8615890.1"/>
    </source>
</evidence>
<dbReference type="CDD" id="cd01989">
    <property type="entry name" value="USP_STK_Ubox_N"/>
    <property type="match status" value="1"/>
</dbReference>
<dbReference type="Gene3D" id="3.40.50.620">
    <property type="entry name" value="HUPs"/>
    <property type="match status" value="1"/>
</dbReference>
<dbReference type="SUPFAM" id="SSF52402">
    <property type="entry name" value="Adenine nucleotide alpha hydrolases-like"/>
    <property type="match status" value="1"/>
</dbReference>
<name>A0AAV1AZJ5_VICFA</name>
<accession>A0AAV1AZJ5</accession>
<keyword evidence="2" id="KW-1185">Reference proteome</keyword>
<dbReference type="AlphaFoldDB" id="A0AAV1AZJ5"/>
<gene>
    <name evidence="1" type="ORF">VFH_VI002320</name>
</gene>
<organism evidence="1 2">
    <name type="scientific">Vicia faba</name>
    <name type="common">Broad bean</name>
    <name type="synonym">Faba vulgaris</name>
    <dbReference type="NCBI Taxonomy" id="3906"/>
    <lineage>
        <taxon>Eukaryota</taxon>
        <taxon>Viridiplantae</taxon>
        <taxon>Streptophyta</taxon>
        <taxon>Embryophyta</taxon>
        <taxon>Tracheophyta</taxon>
        <taxon>Spermatophyta</taxon>
        <taxon>Magnoliopsida</taxon>
        <taxon>eudicotyledons</taxon>
        <taxon>Gunneridae</taxon>
        <taxon>Pentapetalae</taxon>
        <taxon>rosids</taxon>
        <taxon>fabids</taxon>
        <taxon>Fabales</taxon>
        <taxon>Fabaceae</taxon>
        <taxon>Papilionoideae</taxon>
        <taxon>50 kb inversion clade</taxon>
        <taxon>NPAAA clade</taxon>
        <taxon>Hologalegina</taxon>
        <taxon>IRL clade</taxon>
        <taxon>Fabeae</taxon>
        <taxon>Vicia</taxon>
    </lineage>
</organism>
<dbReference type="EMBL" id="OX451741">
    <property type="protein sequence ID" value="CAI8615890.1"/>
    <property type="molecule type" value="Genomic_DNA"/>
</dbReference>
<evidence type="ECO:0000313" key="2">
    <source>
        <dbReference type="Proteomes" id="UP001157006"/>
    </source>
</evidence>